<dbReference type="EMBL" id="CAJVQC010021771">
    <property type="protein sequence ID" value="CAG8715006.1"/>
    <property type="molecule type" value="Genomic_DNA"/>
</dbReference>
<sequence length="187" mass="22053">MRTHFISFYEQSNHSSLSQGTASDLSENIGPNLNDSDLTAYYDRFVRPYKEKGVERDPTYFHYINNLPGKVKIIPDRSFRKFFETKNKRKWGKKYPPEDYPLDVKTIENNMLNLLKPGQIPGFNPAEFGLDDEKKSYSTSSSNTATLDGDDRTHEKKKKKKHKHESNYDEKKRKHKHDKEHKKRKKV</sequence>
<name>A0ACA9PME0_9GLOM</name>
<accession>A0ACA9PME0</accession>
<comment type="caution">
    <text evidence="1">The sequence shown here is derived from an EMBL/GenBank/DDBJ whole genome shotgun (WGS) entry which is preliminary data.</text>
</comment>
<proteinExistence type="predicted"/>
<reference evidence="1" key="1">
    <citation type="submission" date="2021-06" db="EMBL/GenBank/DDBJ databases">
        <authorList>
            <person name="Kallberg Y."/>
            <person name="Tangrot J."/>
            <person name="Rosling A."/>
        </authorList>
    </citation>
    <scope>NUCLEOTIDE SEQUENCE</scope>
    <source>
        <strain evidence="1">MA461A</strain>
    </source>
</reference>
<feature type="non-terminal residue" evidence="1">
    <location>
        <position position="187"/>
    </location>
</feature>
<evidence type="ECO:0000313" key="2">
    <source>
        <dbReference type="Proteomes" id="UP000789920"/>
    </source>
</evidence>
<dbReference type="Proteomes" id="UP000789920">
    <property type="component" value="Unassembled WGS sequence"/>
</dbReference>
<gene>
    <name evidence="1" type="ORF">RPERSI_LOCUS10821</name>
</gene>
<protein>
    <submittedName>
        <fullName evidence="1">12306_t:CDS:1</fullName>
    </submittedName>
</protein>
<organism evidence="1 2">
    <name type="scientific">Racocetra persica</name>
    <dbReference type="NCBI Taxonomy" id="160502"/>
    <lineage>
        <taxon>Eukaryota</taxon>
        <taxon>Fungi</taxon>
        <taxon>Fungi incertae sedis</taxon>
        <taxon>Mucoromycota</taxon>
        <taxon>Glomeromycotina</taxon>
        <taxon>Glomeromycetes</taxon>
        <taxon>Diversisporales</taxon>
        <taxon>Gigasporaceae</taxon>
        <taxon>Racocetra</taxon>
    </lineage>
</organism>
<evidence type="ECO:0000313" key="1">
    <source>
        <dbReference type="EMBL" id="CAG8715006.1"/>
    </source>
</evidence>
<keyword evidence="2" id="KW-1185">Reference proteome</keyword>